<dbReference type="SMART" id="SM00842">
    <property type="entry name" value="FtsA"/>
    <property type="match status" value="1"/>
</dbReference>
<dbReference type="EMBL" id="BORB01000014">
    <property type="protein sequence ID" value="GIN57713.1"/>
    <property type="molecule type" value="Genomic_DNA"/>
</dbReference>
<dbReference type="InterPro" id="IPR003494">
    <property type="entry name" value="SHS2_FtsA"/>
</dbReference>
<dbReference type="CDD" id="cd24004">
    <property type="entry name" value="ASKHA_NBD_PilM-like"/>
    <property type="match status" value="1"/>
</dbReference>
<keyword evidence="3" id="KW-1185">Reference proteome</keyword>
<comment type="caution">
    <text evidence="2">The sequence shown here is derived from an EMBL/GenBank/DDBJ whole genome shotgun (WGS) entry which is preliminary data.</text>
</comment>
<evidence type="ECO:0000313" key="2">
    <source>
        <dbReference type="EMBL" id="GIN57713.1"/>
    </source>
</evidence>
<dbReference type="Gene3D" id="3.30.420.40">
    <property type="match status" value="2"/>
</dbReference>
<dbReference type="Proteomes" id="UP000679950">
    <property type="component" value="Unassembled WGS sequence"/>
</dbReference>
<accession>A0ABQ4KIC8</accession>
<dbReference type="PANTHER" id="PTHR32432">
    <property type="entry name" value="CELL DIVISION PROTEIN FTSA-RELATED"/>
    <property type="match status" value="1"/>
</dbReference>
<evidence type="ECO:0000313" key="3">
    <source>
        <dbReference type="Proteomes" id="UP000679950"/>
    </source>
</evidence>
<protein>
    <submittedName>
        <fullName evidence="2">ATPase</fullName>
    </submittedName>
</protein>
<sequence length="728" mass="80764">MKKERIFALDIGTRSVVGLILEQTADQYKVLDLFMKEHKARAMHDGQIHDIVAVAEVITEVKKHLEKQHGSLTKVCVAAAGRSLKTERAKAEVNITGKPMLTKEDVLYLELSAVQNAQAIAAQEQNSDHRHSYYCVGYSVLHYFIDQDVIGSLIDQQGEIASVEIIATFLPRTVVDSLIKALNRAHLKLDALTLEPIAAINVLVPVSMRRLNVALIDIGAGTSDIAITNEGTVVAYGMVPNAGDEITEAVSEQLLLDFPVAEQVKRQLWDQEFVKVKDILGFETEISKEEVIGQILPAVDKLATEISHEVKLLNNGHPPKAVMLVGGGSMTPELPKQIAHLLALPENRVAIRGADAIQGLTFSEHISNGPENITPIGIAISARNMPIQYVSFTINEQPSHMFAVKELTVSDCLLASGLTIKKLYGKPGLASFISLNGQSLTIPGTYGKEPTIIKNGEECQLDDIVQDGDQLKVEKGADGVRTSVKIKDLLDEVPKKTAIINGQKYPVQMMIIRNGKEVDSDTVIQDGDVIQTKYPQTIDELVQILQLDELQSLLHPFRIKLNGKEMFFPYFSGQILLNGNEVKSNEKLPNQIELTIVQKMIPSIQNLALLLQHSIQRSITVFYEEQPVTVQKVAMEYFKNGTRLDSENIINNGDEIEYKEGLNDGFIFQDIFKYVEVHKPQKAKGNFSLRINGHEATFYSPIHDGDRLEIVWPITLNNIRKKKADSDL</sequence>
<dbReference type="RefSeq" id="WP_158321384.1">
    <property type="nucleotide sequence ID" value="NZ_BORB01000014.1"/>
</dbReference>
<feature type="domain" description="SHS2" evidence="1">
    <location>
        <begin position="6"/>
        <end position="203"/>
    </location>
</feature>
<organism evidence="2 3">
    <name type="scientific">Lederbergia ruris</name>
    <dbReference type="NCBI Taxonomy" id="217495"/>
    <lineage>
        <taxon>Bacteria</taxon>
        <taxon>Bacillati</taxon>
        <taxon>Bacillota</taxon>
        <taxon>Bacilli</taxon>
        <taxon>Bacillales</taxon>
        <taxon>Bacillaceae</taxon>
        <taxon>Lederbergia</taxon>
    </lineage>
</organism>
<dbReference type="SUPFAM" id="SSF53067">
    <property type="entry name" value="Actin-like ATPase domain"/>
    <property type="match status" value="2"/>
</dbReference>
<dbReference type="PANTHER" id="PTHR32432:SF3">
    <property type="entry name" value="ETHANOLAMINE UTILIZATION PROTEIN EUTJ"/>
    <property type="match status" value="1"/>
</dbReference>
<name>A0ABQ4KIC8_9BACI</name>
<evidence type="ECO:0000259" key="1">
    <source>
        <dbReference type="SMART" id="SM00842"/>
    </source>
</evidence>
<reference evidence="2 3" key="1">
    <citation type="submission" date="2021-03" db="EMBL/GenBank/DDBJ databases">
        <title>Antimicrobial resistance genes in bacteria isolated from Japanese honey, and their potential for conferring macrolide and lincosamide resistance in the American foulbrood pathogen Paenibacillus larvae.</title>
        <authorList>
            <person name="Okamoto M."/>
            <person name="Kumagai M."/>
            <person name="Kanamori H."/>
            <person name="Takamatsu D."/>
        </authorList>
    </citation>
    <scope>NUCLEOTIDE SEQUENCE [LARGE SCALE GENOMIC DNA]</scope>
    <source>
        <strain evidence="2 3">J8TS2</strain>
    </source>
</reference>
<dbReference type="Pfam" id="PF14450">
    <property type="entry name" value="FtsA"/>
    <property type="match status" value="1"/>
</dbReference>
<dbReference type="InterPro" id="IPR050696">
    <property type="entry name" value="FtsA/MreB"/>
</dbReference>
<gene>
    <name evidence="2" type="ORF">J8TS2_20320</name>
</gene>
<proteinExistence type="predicted"/>
<dbReference type="InterPro" id="IPR043129">
    <property type="entry name" value="ATPase_NBD"/>
</dbReference>